<protein>
    <submittedName>
        <fullName evidence="2">Integral membrane protein</fullName>
    </submittedName>
</protein>
<keyword evidence="1" id="KW-1133">Transmembrane helix</keyword>
<evidence type="ECO:0000313" key="3">
    <source>
        <dbReference type="Proteomes" id="UP000052013"/>
    </source>
</evidence>
<evidence type="ECO:0000313" key="2">
    <source>
        <dbReference type="EMBL" id="KRL65081.1"/>
    </source>
</evidence>
<gene>
    <name evidence="2" type="ORF">FC85_GL000577</name>
</gene>
<sequence>MTNQNDLSNESADIGDYLKLIACTAVMLQTILSLCLQTNPTIKTQMRIGITYNLVKFTAPAFIFGILYTTTRTTINSDITYAHYLRKQWHASFVPTIWWTSIYLLVMPWLQQVNHYHHLAEFCWQFINGNAAPHLWYNTMMLQFIVLMPVFWEIGHFSVKSSRRGITMAALTTVIAVSWLLFYDQQVFHGPHMHDWYLLDRFFLSFIIFGVFGTLAWQFRCWFNYWLKRWWPLLILALLISFYWTNQELFSFQFPVKLTNAPYYKPSMLIYDLSAILLIAAIARYQIDRHHYMTNLVHLFANFAYKAFLSNVFWDQLLWLSFGKSLTIQHPLLGILAVYVGTWCLSFASAFTIHWGWHRLQVAIISIFKSVS</sequence>
<feature type="transmembrane region" description="Helical" evidence="1">
    <location>
        <begin position="266"/>
        <end position="283"/>
    </location>
</feature>
<feature type="transmembrane region" description="Helical" evidence="1">
    <location>
        <begin position="135"/>
        <end position="154"/>
    </location>
</feature>
<reference evidence="2 3" key="1">
    <citation type="journal article" date="2015" name="Genome Announc.">
        <title>Expanding the biotechnology potential of lactobacilli through comparative genomics of 213 strains and associated genera.</title>
        <authorList>
            <person name="Sun Z."/>
            <person name="Harris H.M."/>
            <person name="McCann A."/>
            <person name="Guo C."/>
            <person name="Argimon S."/>
            <person name="Zhang W."/>
            <person name="Yang X."/>
            <person name="Jeffery I.B."/>
            <person name="Cooney J.C."/>
            <person name="Kagawa T.F."/>
            <person name="Liu W."/>
            <person name="Song Y."/>
            <person name="Salvetti E."/>
            <person name="Wrobel A."/>
            <person name="Rasinkangas P."/>
            <person name="Parkhill J."/>
            <person name="Rea M.C."/>
            <person name="O'Sullivan O."/>
            <person name="Ritari J."/>
            <person name="Douillard F.P."/>
            <person name="Paul Ross R."/>
            <person name="Yang R."/>
            <person name="Briner A.E."/>
            <person name="Felis G.E."/>
            <person name="de Vos W.M."/>
            <person name="Barrangou R."/>
            <person name="Klaenhammer T.R."/>
            <person name="Caufield P.W."/>
            <person name="Cui Y."/>
            <person name="Zhang H."/>
            <person name="O'Toole P.W."/>
        </authorList>
    </citation>
    <scope>NUCLEOTIDE SEQUENCE [LARGE SCALE GENOMIC DNA]</scope>
    <source>
        <strain evidence="2 3">DSM 14421</strain>
    </source>
</reference>
<feature type="transmembrane region" description="Helical" evidence="1">
    <location>
        <begin position="17"/>
        <end position="36"/>
    </location>
</feature>
<dbReference type="PATRIC" id="fig|1423739.3.peg.604"/>
<feature type="transmembrane region" description="Helical" evidence="1">
    <location>
        <begin position="295"/>
        <end position="314"/>
    </location>
</feature>
<organism evidence="2 3">
    <name type="scientific">Lentilactobacillus diolivorans DSM 14421</name>
    <dbReference type="NCBI Taxonomy" id="1423739"/>
    <lineage>
        <taxon>Bacteria</taxon>
        <taxon>Bacillati</taxon>
        <taxon>Bacillota</taxon>
        <taxon>Bacilli</taxon>
        <taxon>Lactobacillales</taxon>
        <taxon>Lactobacillaceae</taxon>
        <taxon>Lentilactobacillus</taxon>
    </lineage>
</organism>
<feature type="transmembrane region" description="Helical" evidence="1">
    <location>
        <begin position="202"/>
        <end position="223"/>
    </location>
</feature>
<feature type="transmembrane region" description="Helical" evidence="1">
    <location>
        <begin position="334"/>
        <end position="357"/>
    </location>
</feature>
<evidence type="ECO:0000256" key="1">
    <source>
        <dbReference type="SAM" id="Phobius"/>
    </source>
</evidence>
<comment type="caution">
    <text evidence="2">The sequence shown here is derived from an EMBL/GenBank/DDBJ whole genome shotgun (WGS) entry which is preliminary data.</text>
</comment>
<keyword evidence="1" id="KW-0472">Membrane</keyword>
<dbReference type="Proteomes" id="UP000052013">
    <property type="component" value="Unassembled WGS sequence"/>
</dbReference>
<accession>A0A0R1S9I5</accession>
<dbReference type="STRING" id="1423739.FC85_GL000577"/>
<dbReference type="EMBL" id="AZEY01000077">
    <property type="protein sequence ID" value="KRL65081.1"/>
    <property type="molecule type" value="Genomic_DNA"/>
</dbReference>
<feature type="transmembrane region" description="Helical" evidence="1">
    <location>
        <begin position="48"/>
        <end position="68"/>
    </location>
</feature>
<name>A0A0R1S9I5_9LACO</name>
<feature type="transmembrane region" description="Helical" evidence="1">
    <location>
        <begin position="166"/>
        <end position="182"/>
    </location>
</feature>
<proteinExistence type="predicted"/>
<keyword evidence="1" id="KW-0812">Transmembrane</keyword>
<feature type="transmembrane region" description="Helical" evidence="1">
    <location>
        <begin position="230"/>
        <end position="246"/>
    </location>
</feature>
<dbReference type="AlphaFoldDB" id="A0A0R1S9I5"/>